<protein>
    <submittedName>
        <fullName evidence="5">NUDIX domain-containing protein</fullName>
    </submittedName>
</protein>
<dbReference type="Proteomes" id="UP000538929">
    <property type="component" value="Unassembled WGS sequence"/>
</dbReference>
<gene>
    <name evidence="5" type="ORF">FNQ90_05855</name>
</gene>
<dbReference type="Pfam" id="PF00293">
    <property type="entry name" value="NUDIX"/>
    <property type="match status" value="1"/>
</dbReference>
<name>A0A7W3TBX9_9ACTN</name>
<evidence type="ECO:0000313" key="5">
    <source>
        <dbReference type="EMBL" id="MBB0243645.1"/>
    </source>
</evidence>
<dbReference type="AlphaFoldDB" id="A0A7W3TBX9"/>
<organism evidence="5 6">
    <name type="scientific">Streptomyces alkaliphilus</name>
    <dbReference type="NCBI Taxonomy" id="1472722"/>
    <lineage>
        <taxon>Bacteria</taxon>
        <taxon>Bacillati</taxon>
        <taxon>Actinomycetota</taxon>
        <taxon>Actinomycetes</taxon>
        <taxon>Kitasatosporales</taxon>
        <taxon>Streptomycetaceae</taxon>
        <taxon>Streptomyces</taxon>
    </lineage>
</organism>
<keyword evidence="6" id="KW-1185">Reference proteome</keyword>
<dbReference type="PROSITE" id="PS51462">
    <property type="entry name" value="NUDIX"/>
    <property type="match status" value="1"/>
</dbReference>
<dbReference type="Gene3D" id="3.90.79.10">
    <property type="entry name" value="Nucleoside Triphosphate Pyrophosphohydrolase"/>
    <property type="match status" value="2"/>
</dbReference>
<dbReference type="PANTHER" id="PTHR43046:SF12">
    <property type="entry name" value="GDP-MANNOSE MANNOSYL HYDROLASE"/>
    <property type="match status" value="1"/>
</dbReference>
<dbReference type="InterPro" id="IPR015797">
    <property type="entry name" value="NUDIX_hydrolase-like_dom_sf"/>
</dbReference>
<comment type="cofactor">
    <cofactor evidence="1">
        <name>Mg(2+)</name>
        <dbReference type="ChEBI" id="CHEBI:18420"/>
    </cofactor>
</comment>
<proteinExistence type="predicted"/>
<evidence type="ECO:0000313" key="6">
    <source>
        <dbReference type="Proteomes" id="UP000538929"/>
    </source>
</evidence>
<evidence type="ECO:0000256" key="2">
    <source>
        <dbReference type="ARBA" id="ARBA00022801"/>
    </source>
</evidence>
<dbReference type="InterPro" id="IPR020084">
    <property type="entry name" value="NUDIX_hydrolase_CS"/>
</dbReference>
<accession>A0A7W3TBX9</accession>
<dbReference type="PANTHER" id="PTHR43046">
    <property type="entry name" value="GDP-MANNOSE MANNOSYL HYDROLASE"/>
    <property type="match status" value="1"/>
</dbReference>
<dbReference type="SUPFAM" id="SSF55811">
    <property type="entry name" value="Nudix"/>
    <property type="match status" value="2"/>
</dbReference>
<evidence type="ECO:0000256" key="3">
    <source>
        <dbReference type="ARBA" id="ARBA00022842"/>
    </source>
</evidence>
<dbReference type="CDD" id="cd18876">
    <property type="entry name" value="NUDIX_Hydrolase"/>
    <property type="match status" value="1"/>
</dbReference>
<sequence length="365" mass="38713">MTTTSSPDEHPPGAALTDKAYGALRASAALWAGTSVLITNRRGQVLLQRVGYRPTRLLPGGAVDTGESPARGAARELQEELGVTTTVTHGLAVDWISPAGRATSPAVRFPGEILHVFDGGVWDEGRIAAIRPRPGEIDGVEFVEPADLPAVMSPGDARRVLSALRARINGAGPALLEDGLPITPTILDRVGVLRTARARHRCPFRSAPVPAGLGIRRVRVWAFTPDGRVLVLLDPDTGTAGLPGGTPDPQGHADPETTLIREVHRKATAELAGTRYLGYLSDLDEPRARAHYAAALTSLGPAPVDPATGRTHVRILATPEQAVELLERGPSATEELHAVHRARVLLGIPHSGRRPVTELNSPTTW</sequence>
<keyword evidence="2" id="KW-0378">Hydrolase</keyword>
<dbReference type="EMBL" id="VKHT01000102">
    <property type="protein sequence ID" value="MBB0243645.1"/>
    <property type="molecule type" value="Genomic_DNA"/>
</dbReference>
<dbReference type="PROSITE" id="PS00893">
    <property type="entry name" value="NUDIX_BOX"/>
    <property type="match status" value="1"/>
</dbReference>
<feature type="domain" description="Nudix hydrolase" evidence="4">
    <location>
        <begin position="29"/>
        <end position="165"/>
    </location>
</feature>
<dbReference type="RefSeq" id="WP_182605285.1">
    <property type="nucleotide sequence ID" value="NZ_VKHT01000102.1"/>
</dbReference>
<dbReference type="GO" id="GO:0016787">
    <property type="term" value="F:hydrolase activity"/>
    <property type="evidence" value="ECO:0007669"/>
    <property type="project" value="UniProtKB-KW"/>
</dbReference>
<evidence type="ECO:0000256" key="1">
    <source>
        <dbReference type="ARBA" id="ARBA00001946"/>
    </source>
</evidence>
<comment type="caution">
    <text evidence="5">The sequence shown here is derived from an EMBL/GenBank/DDBJ whole genome shotgun (WGS) entry which is preliminary data.</text>
</comment>
<dbReference type="InterPro" id="IPR000086">
    <property type="entry name" value="NUDIX_hydrolase_dom"/>
</dbReference>
<keyword evidence="3" id="KW-0460">Magnesium</keyword>
<reference evidence="6" key="1">
    <citation type="submission" date="2019-10" db="EMBL/GenBank/DDBJ databases">
        <title>Streptomyces sp. nov., a novel actinobacterium isolated from alkaline environment.</title>
        <authorList>
            <person name="Golinska P."/>
        </authorList>
    </citation>
    <scope>NUCLEOTIDE SEQUENCE [LARGE SCALE GENOMIC DNA]</scope>
    <source>
        <strain evidence="6">DSM 42118</strain>
    </source>
</reference>
<dbReference type="CDD" id="cd02883">
    <property type="entry name" value="NUDIX_Hydrolase"/>
    <property type="match status" value="1"/>
</dbReference>
<evidence type="ECO:0000259" key="4">
    <source>
        <dbReference type="PROSITE" id="PS51462"/>
    </source>
</evidence>